<proteinExistence type="predicted"/>
<evidence type="ECO:0000313" key="2">
    <source>
        <dbReference type="Proteomes" id="UP000327013"/>
    </source>
</evidence>
<dbReference type="OrthoDB" id="510958at2759"/>
<dbReference type="AlphaFoldDB" id="A0A660KWB3"/>
<dbReference type="InterPro" id="IPR038291">
    <property type="entry name" value="SAP30_C_sf"/>
</dbReference>
<evidence type="ECO:0000313" key="1">
    <source>
        <dbReference type="EMBL" id="KAE8038256.1"/>
    </source>
</evidence>
<sequence length="152" mass="17154">MLSISLFSFARLWTMVLRASNWDECKFWIITLKRLNAFILFQEAMLIVLDQTGLRKVDLIKPVMAALSICWGQFNLVDAIPNPLKEQLVDVAQRHFMLQVLAKLVAVPIFVYLQSNGGVAGHFGVCSGCELIEDCPNDLERNGEIFEFGCLC</sequence>
<name>A0A660KWB3_9ROSI</name>
<organism evidence="1 2">
    <name type="scientific">Carpinus fangiana</name>
    <dbReference type="NCBI Taxonomy" id="176857"/>
    <lineage>
        <taxon>Eukaryota</taxon>
        <taxon>Viridiplantae</taxon>
        <taxon>Streptophyta</taxon>
        <taxon>Embryophyta</taxon>
        <taxon>Tracheophyta</taxon>
        <taxon>Spermatophyta</taxon>
        <taxon>Magnoliopsida</taxon>
        <taxon>eudicotyledons</taxon>
        <taxon>Gunneridae</taxon>
        <taxon>Pentapetalae</taxon>
        <taxon>rosids</taxon>
        <taxon>fabids</taxon>
        <taxon>Fagales</taxon>
        <taxon>Betulaceae</taxon>
        <taxon>Carpinus</taxon>
    </lineage>
</organism>
<dbReference type="Proteomes" id="UP000327013">
    <property type="component" value="Chromosome 4"/>
</dbReference>
<accession>A0A660KWB3</accession>
<dbReference type="EMBL" id="CM017324">
    <property type="protein sequence ID" value="KAE8038256.1"/>
    <property type="molecule type" value="Genomic_DNA"/>
</dbReference>
<dbReference type="Gene3D" id="6.10.160.20">
    <property type="match status" value="1"/>
</dbReference>
<keyword evidence="2" id="KW-1185">Reference proteome</keyword>
<protein>
    <submittedName>
        <fullName evidence="1">Uncharacterized protein</fullName>
    </submittedName>
</protein>
<gene>
    <name evidence="1" type="ORF">FH972_010784</name>
</gene>
<reference evidence="1 2" key="1">
    <citation type="submission" date="2019-06" db="EMBL/GenBank/DDBJ databases">
        <title>A chromosomal-level reference genome of Carpinus fangiana (Coryloideae, Betulaceae).</title>
        <authorList>
            <person name="Yang X."/>
            <person name="Wang Z."/>
            <person name="Zhang L."/>
            <person name="Hao G."/>
            <person name="Liu J."/>
            <person name="Yang Y."/>
        </authorList>
    </citation>
    <scope>NUCLEOTIDE SEQUENCE [LARGE SCALE GENOMIC DNA]</scope>
    <source>
        <strain evidence="1">Cfa_2016G</strain>
        <tissue evidence="1">Leaf</tissue>
    </source>
</reference>